<gene>
    <name evidence="1" type="ORF">F0357_02810</name>
</gene>
<sequence length="175" mass="19379">MAHTRKNERRLLTDTELEFVEKARHPVLAELSHADLQALIHHLRDRRDRAQSIANDQRRALRGKGRQEIRFDQADAGNRQKAAVLTDALTRARREATRRADKAAREALTANARRALAMKRAAGGAHHPDAGLHANTGMHLKEKTRIDKIGAPGEAGRVTKFVAVAQAKKDARGSS</sequence>
<organism evidence="1 2">
    <name type="scientific">Segnochrobactrum spirostomi</name>
    <dbReference type="NCBI Taxonomy" id="2608987"/>
    <lineage>
        <taxon>Bacteria</taxon>
        <taxon>Pseudomonadati</taxon>
        <taxon>Pseudomonadota</taxon>
        <taxon>Alphaproteobacteria</taxon>
        <taxon>Hyphomicrobiales</taxon>
        <taxon>Segnochrobactraceae</taxon>
        <taxon>Segnochrobactrum</taxon>
    </lineage>
</organism>
<dbReference type="RefSeq" id="WP_153478499.1">
    <property type="nucleotide sequence ID" value="NZ_VWNA01000001.1"/>
</dbReference>
<evidence type="ECO:0000313" key="2">
    <source>
        <dbReference type="Proteomes" id="UP000332515"/>
    </source>
</evidence>
<accession>A0A6A7XY51</accession>
<reference evidence="1 2" key="1">
    <citation type="submission" date="2019-09" db="EMBL/GenBank/DDBJ databases">
        <title>Segnochrobactrum spirostomi gen. nov., sp. nov., isolated from the ciliate Spirostomum cf. yagiui and description of a novel family, Segnochrobactraceae fam. nov. within the order Rhizobiales of the class Alphaproteobacteria.</title>
        <authorList>
            <person name="Akter S."/>
            <person name="Shazib S.U.A."/>
            <person name="Shin M.K."/>
        </authorList>
    </citation>
    <scope>NUCLEOTIDE SEQUENCE [LARGE SCALE GENOMIC DNA]</scope>
    <source>
        <strain evidence="1 2">Sp-1</strain>
    </source>
</reference>
<proteinExistence type="predicted"/>
<dbReference type="Proteomes" id="UP000332515">
    <property type="component" value="Unassembled WGS sequence"/>
</dbReference>
<name>A0A6A7XY51_9HYPH</name>
<keyword evidence="2" id="KW-1185">Reference proteome</keyword>
<comment type="caution">
    <text evidence="1">The sequence shown here is derived from an EMBL/GenBank/DDBJ whole genome shotgun (WGS) entry which is preliminary data.</text>
</comment>
<evidence type="ECO:0000313" key="1">
    <source>
        <dbReference type="EMBL" id="MQT11620.1"/>
    </source>
</evidence>
<protein>
    <submittedName>
        <fullName evidence="1">Uncharacterized protein</fullName>
    </submittedName>
</protein>
<dbReference type="AlphaFoldDB" id="A0A6A7XY51"/>
<dbReference type="EMBL" id="VWNA01000001">
    <property type="protein sequence ID" value="MQT11620.1"/>
    <property type="molecule type" value="Genomic_DNA"/>
</dbReference>